<evidence type="ECO:0000313" key="13">
    <source>
        <dbReference type="Proteomes" id="UP000008909"/>
    </source>
</evidence>
<dbReference type="EMBL" id="DF143915">
    <property type="protein sequence ID" value="GAA54711.1"/>
    <property type="molecule type" value="Genomic_DNA"/>
</dbReference>
<feature type="coiled-coil region" evidence="10">
    <location>
        <begin position="624"/>
        <end position="678"/>
    </location>
</feature>
<feature type="compositionally biased region" description="Acidic residues" evidence="11">
    <location>
        <begin position="705"/>
        <end position="714"/>
    </location>
</feature>
<keyword evidence="8" id="KW-0966">Cell projection</keyword>
<dbReference type="Pfam" id="PF05914">
    <property type="entry name" value="RIB43A"/>
    <property type="match status" value="1"/>
</dbReference>
<evidence type="ECO:0000256" key="4">
    <source>
        <dbReference type="ARBA" id="ARBA00022846"/>
    </source>
</evidence>
<comment type="subcellular location">
    <subcellularLocation>
        <location evidence="1">Cytoplasm</location>
        <location evidence="1">Cytoskeleton</location>
        <location evidence="1">Flagellum axoneme</location>
    </subcellularLocation>
</comment>
<evidence type="ECO:0000256" key="2">
    <source>
        <dbReference type="ARBA" id="ARBA00006875"/>
    </source>
</evidence>
<keyword evidence="6" id="KW-0969">Cilium</keyword>
<evidence type="ECO:0000256" key="5">
    <source>
        <dbReference type="ARBA" id="ARBA00023054"/>
    </source>
</evidence>
<feature type="coiled-coil region" evidence="10">
    <location>
        <begin position="497"/>
        <end position="576"/>
    </location>
</feature>
<dbReference type="Proteomes" id="UP000008909">
    <property type="component" value="Unassembled WGS sequence"/>
</dbReference>
<comment type="subunit">
    <text evidence="9">Microtubule inner protein component of sperm flagellar doublet microtubules.</text>
</comment>
<organism evidence="12 13">
    <name type="scientific">Clonorchis sinensis</name>
    <name type="common">Chinese liver fluke</name>
    <dbReference type="NCBI Taxonomy" id="79923"/>
    <lineage>
        <taxon>Eukaryota</taxon>
        <taxon>Metazoa</taxon>
        <taxon>Spiralia</taxon>
        <taxon>Lophotrochozoa</taxon>
        <taxon>Platyhelminthes</taxon>
        <taxon>Trematoda</taxon>
        <taxon>Digenea</taxon>
        <taxon>Opisthorchiida</taxon>
        <taxon>Opisthorchiata</taxon>
        <taxon>Opisthorchiidae</taxon>
        <taxon>Clonorchis</taxon>
    </lineage>
</organism>
<evidence type="ECO:0000256" key="6">
    <source>
        <dbReference type="ARBA" id="ARBA00023069"/>
    </source>
</evidence>
<protein>
    <submittedName>
        <fullName evidence="12">RIB43A-like with coiled-coils protein 2</fullName>
    </submittedName>
</protein>
<comment type="similarity">
    <text evidence="2">Belongs to the RIB43A family.</text>
</comment>
<dbReference type="PANTHER" id="PTHR14517">
    <property type="entry name" value="RIB43A-RELATED"/>
    <property type="match status" value="1"/>
</dbReference>
<evidence type="ECO:0000256" key="3">
    <source>
        <dbReference type="ARBA" id="ARBA00022490"/>
    </source>
</evidence>
<dbReference type="AlphaFoldDB" id="G7YP30"/>
<evidence type="ECO:0000256" key="7">
    <source>
        <dbReference type="ARBA" id="ARBA00023212"/>
    </source>
</evidence>
<keyword evidence="4" id="KW-0282">Flagellum</keyword>
<sequence length="757" mass="86573">MVGLPKDTATATVYIDVQSCSCLRHNLGCTASTPTSSTKHNTRTYILRISLSNLNKSRCSKNRTSQPSDLNITYFTGLFKNRSMLYVGMDSGKHPLESQRLFKLPYECIEGLGNSHDRKMYSSSVICKPKSNSRKCEEICACERSMESRADLVHYQFGLGVSLSCCYADTGLNRFTPPFCNYVDPVTAGISALQTQINRIRQKTRVIVFVSADGASICGYDMRYRTIFACTHTIYDVAKIGVQIRVTEIQGPPKYSGIQCELRHECYIFPMTTNASQGASDNEFEIICKPIDLINPFHATFASPVASAVVAPHKKHAVGTRNQLRQAFTLLGKNNSNQKKQYLEPLRAGVVHISGRCFAAPVFTLVVNHLKAVDERALQQQVEEKKERELREDLREKAYAADAVRNDRIACIREKRQERDKYLINKSLNEFRALHQQPDSRREFDLYDPEALKKDRPARVSDDDPRCGVASMQKFEGEDLNGQARKQYQQEQSQNWLERQIEERRRAEAARNEAERLHALKRRELDQRACELAKAEEECRRAINMAVQRFNSALKIEEEQRKLQKAKQEQDDNMTEICNAIYSDFLTENPAQAISAFGPHRYVPDRYKGMPPEQKADIVKTQQKQILERERLKAEEKMRDAEWDAQRLKSAKLGLLLERELDRTTKQLKKQLAEENLKLALDQKAFQEHLDRENKKTPGLSASCDGDDELEYDSNGDKAVSSGIEDGIRVAHNLVPRLLESLSREWFSFRGHIQYYL</sequence>
<keyword evidence="7" id="KW-0206">Cytoskeleton</keyword>
<keyword evidence="5 10" id="KW-0175">Coiled coil</keyword>
<keyword evidence="13" id="KW-1185">Reference proteome</keyword>
<name>G7YP30_CLOSI</name>
<proteinExistence type="inferred from homology"/>
<gene>
    <name evidence="12" type="ORF">CLF_105009</name>
</gene>
<evidence type="ECO:0000256" key="1">
    <source>
        <dbReference type="ARBA" id="ARBA00004611"/>
    </source>
</evidence>
<reference evidence="12" key="1">
    <citation type="journal article" date="2011" name="Genome Biol.">
        <title>The draft genome of the carcinogenic human liver fluke Clonorchis sinensis.</title>
        <authorList>
            <person name="Wang X."/>
            <person name="Chen W."/>
            <person name="Huang Y."/>
            <person name="Sun J."/>
            <person name="Men J."/>
            <person name="Liu H."/>
            <person name="Luo F."/>
            <person name="Guo L."/>
            <person name="Lv X."/>
            <person name="Deng C."/>
            <person name="Zhou C."/>
            <person name="Fan Y."/>
            <person name="Li X."/>
            <person name="Huang L."/>
            <person name="Hu Y."/>
            <person name="Liang C."/>
            <person name="Hu X."/>
            <person name="Xu J."/>
            <person name="Yu X."/>
        </authorList>
    </citation>
    <scope>NUCLEOTIDE SEQUENCE [LARGE SCALE GENOMIC DNA]</scope>
    <source>
        <strain evidence="12">Henan</strain>
    </source>
</reference>
<accession>G7YP30</accession>
<evidence type="ECO:0000256" key="10">
    <source>
        <dbReference type="SAM" id="Coils"/>
    </source>
</evidence>
<dbReference type="PANTHER" id="PTHR14517:SF6">
    <property type="entry name" value="RE41410P"/>
    <property type="match status" value="1"/>
</dbReference>
<evidence type="ECO:0000256" key="9">
    <source>
        <dbReference type="ARBA" id="ARBA00046435"/>
    </source>
</evidence>
<reference key="2">
    <citation type="submission" date="2011-10" db="EMBL/GenBank/DDBJ databases">
        <title>The genome and transcriptome sequence of Clonorchis sinensis provide insights into the carcinogenic liver fluke.</title>
        <authorList>
            <person name="Wang X."/>
            <person name="Huang Y."/>
            <person name="Chen W."/>
            <person name="Liu H."/>
            <person name="Guo L."/>
            <person name="Chen Y."/>
            <person name="Luo F."/>
            <person name="Zhou W."/>
            <person name="Sun J."/>
            <person name="Mao Q."/>
            <person name="Liang P."/>
            <person name="Zhou C."/>
            <person name="Tian Y."/>
            <person name="Men J."/>
            <person name="Lv X."/>
            <person name="Huang L."/>
            <person name="Zhou J."/>
            <person name="Hu Y."/>
            <person name="Li R."/>
            <person name="Zhang F."/>
            <person name="Lei H."/>
            <person name="Li X."/>
            <person name="Hu X."/>
            <person name="Liang C."/>
            <person name="Xu J."/>
            <person name="Wu Z."/>
            <person name="Yu X."/>
        </authorList>
    </citation>
    <scope>NUCLEOTIDE SEQUENCE</scope>
    <source>
        <strain>Henan</strain>
    </source>
</reference>
<evidence type="ECO:0000313" key="12">
    <source>
        <dbReference type="EMBL" id="GAA54711.1"/>
    </source>
</evidence>
<evidence type="ECO:0000256" key="11">
    <source>
        <dbReference type="SAM" id="MobiDB-lite"/>
    </source>
</evidence>
<dbReference type="InterPro" id="IPR008805">
    <property type="entry name" value="RIB43A"/>
</dbReference>
<evidence type="ECO:0000256" key="8">
    <source>
        <dbReference type="ARBA" id="ARBA00023273"/>
    </source>
</evidence>
<feature type="region of interest" description="Disordered" evidence="11">
    <location>
        <begin position="691"/>
        <end position="715"/>
    </location>
</feature>
<keyword evidence="3" id="KW-0963">Cytoplasm</keyword>